<dbReference type="InterPro" id="IPR013148">
    <property type="entry name" value="Glyco_hydro_32_N"/>
</dbReference>
<dbReference type="Gene3D" id="2.60.120.560">
    <property type="entry name" value="Exo-inulinase, domain 1"/>
    <property type="match status" value="1"/>
</dbReference>
<accession>A0A835RUK1</accession>
<dbReference type="Pfam" id="PF00251">
    <property type="entry name" value="Glyco_hydro_32N"/>
    <property type="match status" value="1"/>
</dbReference>
<dbReference type="Pfam" id="PF08244">
    <property type="entry name" value="Glyco_hydro_32C"/>
    <property type="match status" value="1"/>
</dbReference>
<dbReference type="AlphaFoldDB" id="A0A835RUK1"/>
<evidence type="ECO:0000256" key="5">
    <source>
        <dbReference type="RuleBase" id="RU362110"/>
    </source>
</evidence>
<name>A0A835RUK1_VANPL</name>
<comment type="caution">
    <text evidence="8">The sequence shown here is derived from an EMBL/GenBank/DDBJ whole genome shotgun (WGS) entry which is preliminary data.</text>
</comment>
<dbReference type="SUPFAM" id="SSF75005">
    <property type="entry name" value="Arabinanase/levansucrase/invertase"/>
    <property type="match status" value="1"/>
</dbReference>
<comment type="similarity">
    <text evidence="1 5">Belongs to the glycosyl hydrolase 32 family.</text>
</comment>
<dbReference type="PANTHER" id="PTHR31953">
    <property type="entry name" value="BETA-FRUCTOFURANOSIDASE, INSOLUBLE ISOENZYME CWINV1-RELATED"/>
    <property type="match status" value="1"/>
</dbReference>
<feature type="domain" description="Glycosyl hydrolase family 32 C-terminal" evidence="7">
    <location>
        <begin position="306"/>
        <end position="502"/>
    </location>
</feature>
<dbReference type="GO" id="GO:0004553">
    <property type="term" value="F:hydrolase activity, hydrolyzing O-glycosyl compounds"/>
    <property type="evidence" value="ECO:0007669"/>
    <property type="project" value="InterPro"/>
</dbReference>
<protein>
    <recommendedName>
        <fullName evidence="10">Beta-fructofuranosidase</fullName>
    </recommendedName>
</protein>
<evidence type="ECO:0000256" key="3">
    <source>
        <dbReference type="ARBA" id="ARBA00023180"/>
    </source>
</evidence>
<evidence type="ECO:0000256" key="2">
    <source>
        <dbReference type="ARBA" id="ARBA00022801"/>
    </source>
</evidence>
<feature type="domain" description="Glycosyl hydrolase family 32 N-terminal" evidence="6">
    <location>
        <begin position="1"/>
        <end position="303"/>
    </location>
</feature>
<dbReference type="EMBL" id="JADCNL010000001">
    <property type="protein sequence ID" value="KAG0498576.1"/>
    <property type="molecule type" value="Genomic_DNA"/>
</dbReference>
<dbReference type="FunFam" id="2.60.120.560:FF:000002">
    <property type="entry name" value="Beta-fructofuranosidase, insoluble isoenzyme CWINV1"/>
    <property type="match status" value="1"/>
</dbReference>
<keyword evidence="2 5" id="KW-0378">Hydrolase</keyword>
<keyword evidence="3" id="KW-0325">Glycoprotein</keyword>
<evidence type="ECO:0000256" key="1">
    <source>
        <dbReference type="ARBA" id="ARBA00009902"/>
    </source>
</evidence>
<evidence type="ECO:0000256" key="4">
    <source>
        <dbReference type="ARBA" id="ARBA00023295"/>
    </source>
</evidence>
<keyword evidence="4 5" id="KW-0326">Glycosidase</keyword>
<dbReference type="Gene3D" id="2.115.10.20">
    <property type="entry name" value="Glycosyl hydrolase domain, family 43"/>
    <property type="match status" value="1"/>
</dbReference>
<dbReference type="InterPro" id="IPR013320">
    <property type="entry name" value="ConA-like_dom_sf"/>
</dbReference>
<evidence type="ECO:0000313" key="8">
    <source>
        <dbReference type="EMBL" id="KAG0498576.1"/>
    </source>
</evidence>
<dbReference type="InterPro" id="IPR050551">
    <property type="entry name" value="Fructan_Metab_Enzymes"/>
</dbReference>
<evidence type="ECO:0000313" key="9">
    <source>
        <dbReference type="Proteomes" id="UP000636800"/>
    </source>
</evidence>
<proteinExistence type="inferred from homology"/>
<dbReference type="InterPro" id="IPR013189">
    <property type="entry name" value="Glyco_hydro_32_C"/>
</dbReference>
<gene>
    <name evidence="8" type="ORF">HPP92_003267</name>
</gene>
<dbReference type="OrthoDB" id="10253401at2759"/>
<reference evidence="8 9" key="1">
    <citation type="journal article" date="2020" name="Nat. Food">
        <title>A phased Vanilla planifolia genome enables genetic improvement of flavour and production.</title>
        <authorList>
            <person name="Hasing T."/>
            <person name="Tang H."/>
            <person name="Brym M."/>
            <person name="Khazi F."/>
            <person name="Huang T."/>
            <person name="Chambers A.H."/>
        </authorList>
    </citation>
    <scope>NUCLEOTIDE SEQUENCE [LARGE SCALE GENOMIC DNA]</scope>
    <source>
        <tissue evidence="8">Leaf</tissue>
    </source>
</reference>
<dbReference type="SMART" id="SM00640">
    <property type="entry name" value="Glyco_32"/>
    <property type="match status" value="1"/>
</dbReference>
<keyword evidence="9" id="KW-1185">Reference proteome</keyword>
<dbReference type="InterPro" id="IPR023296">
    <property type="entry name" value="Glyco_hydro_beta-prop_sf"/>
</dbReference>
<dbReference type="InterPro" id="IPR001362">
    <property type="entry name" value="Glyco_hydro_32"/>
</dbReference>
<dbReference type="CDD" id="cd18624">
    <property type="entry name" value="GH32_Fruct1-like"/>
    <property type="match status" value="1"/>
</dbReference>
<dbReference type="GO" id="GO:0005975">
    <property type="term" value="P:carbohydrate metabolic process"/>
    <property type="evidence" value="ECO:0007669"/>
    <property type="project" value="InterPro"/>
</dbReference>
<evidence type="ECO:0000259" key="6">
    <source>
        <dbReference type="Pfam" id="PF00251"/>
    </source>
</evidence>
<organism evidence="8 9">
    <name type="scientific">Vanilla planifolia</name>
    <name type="common">Vanilla</name>
    <dbReference type="NCBI Taxonomy" id="51239"/>
    <lineage>
        <taxon>Eukaryota</taxon>
        <taxon>Viridiplantae</taxon>
        <taxon>Streptophyta</taxon>
        <taxon>Embryophyta</taxon>
        <taxon>Tracheophyta</taxon>
        <taxon>Spermatophyta</taxon>
        <taxon>Magnoliopsida</taxon>
        <taxon>Liliopsida</taxon>
        <taxon>Asparagales</taxon>
        <taxon>Orchidaceae</taxon>
        <taxon>Vanilloideae</taxon>
        <taxon>Vanilleae</taxon>
        <taxon>Vanilla</taxon>
    </lineage>
</organism>
<sequence>MYYNGIYHLFYQFNPKQPIWGNIIWAHSYSTDLINWNPLEPALYPTKPFDVNGCWSGAATILPGNKPVILYTGIDTNNRQVQNVAFPKDLADPYLREWVKPDYNPVIDPDRNINASFFRDPITAWYGPDSHWRTLIGSKRGNQGVAIMYKSRDFLKWVKVKHPLHSAEGTGMWECPDFFPILTQPQARLESSAQVTGWKHMFKVSLDVTRYEYYTIGTYDFLNDRYVPEGTSPDNNTGLRLDYGNFYASKTFFDEGKSRRILLGWSNESDSQEHDWNKGWAGIHTIPRTLWLDGNGRQVLQWPIEEVEKLRMKEVVVDNKKLTFGDILKIEGMKTAQADVEVTFDVSSSFDKVEPYDPSWTDPQKLCMLKHAEEKGGVGPFGLFVLATEDKRERTSVFFRIFNENNKYIILMCHDPKRSSMGSGLYKPTYGGFVDYDIKKSGGKISLRSLIDHTVVESFGAEGRTCMTSRIYPKFAAGSHACLFAFNNGVGDIKISQLKAWEMRKAVINGF</sequence>
<dbReference type="Proteomes" id="UP000636800">
    <property type="component" value="Chromosome 1"/>
</dbReference>
<evidence type="ECO:0000259" key="7">
    <source>
        <dbReference type="Pfam" id="PF08244"/>
    </source>
</evidence>
<dbReference type="SUPFAM" id="SSF49899">
    <property type="entry name" value="Concanavalin A-like lectins/glucanases"/>
    <property type="match status" value="1"/>
</dbReference>
<evidence type="ECO:0008006" key="10">
    <source>
        <dbReference type="Google" id="ProtNLM"/>
    </source>
</evidence>